<evidence type="ECO:0000313" key="2">
    <source>
        <dbReference type="Proteomes" id="UP000570474"/>
    </source>
</evidence>
<evidence type="ECO:0000313" key="1">
    <source>
        <dbReference type="EMBL" id="NLR67877.1"/>
    </source>
</evidence>
<dbReference type="EMBL" id="JABAIA010000003">
    <property type="protein sequence ID" value="NLR67877.1"/>
    <property type="molecule type" value="Genomic_DNA"/>
</dbReference>
<protein>
    <submittedName>
        <fullName evidence="1">Uncharacterized protein</fullName>
    </submittedName>
</protein>
<reference evidence="1 2" key="1">
    <citation type="submission" date="2020-04" db="EMBL/GenBank/DDBJ databases">
        <authorList>
            <person name="Yin C."/>
        </authorList>
    </citation>
    <scope>NUCLEOTIDE SEQUENCE [LARGE SCALE GENOMIC DNA]</scope>
    <source>
        <strain evidence="1 2">Ae27</strain>
    </source>
</reference>
<sequence>MKRVSKIKEKNVSHSVSYRSFSALLFIILGNIWKCCRKKGVEDDRPIEKVIVDVQSPMLDNESVCTEVGATEFAKDYKCRKVAARVNRFTGCDVLIELAVLVRETKLNLREQGVCVTYAELYAAVFEIVKEKRKSGGLCKSFSFFLI</sequence>
<comment type="caution">
    <text evidence="1">The sequence shown here is derived from an EMBL/GenBank/DDBJ whole genome shotgun (WGS) entry which is preliminary data.</text>
</comment>
<dbReference type="Proteomes" id="UP000570474">
    <property type="component" value="Unassembled WGS sequence"/>
</dbReference>
<organism evidence="1 2">
    <name type="scientific">Chitinophaga varians</name>
    <dbReference type="NCBI Taxonomy" id="2202339"/>
    <lineage>
        <taxon>Bacteria</taxon>
        <taxon>Pseudomonadati</taxon>
        <taxon>Bacteroidota</taxon>
        <taxon>Chitinophagia</taxon>
        <taxon>Chitinophagales</taxon>
        <taxon>Chitinophagaceae</taxon>
        <taxon>Chitinophaga</taxon>
    </lineage>
</organism>
<dbReference type="RefSeq" id="WP_168873818.1">
    <property type="nucleotide sequence ID" value="NZ_JABAIA010000003.1"/>
</dbReference>
<gene>
    <name evidence="1" type="ORF">HGH92_26470</name>
</gene>
<name>A0A847S4W0_9BACT</name>
<keyword evidence="2" id="KW-1185">Reference proteome</keyword>
<dbReference type="AlphaFoldDB" id="A0A847S4W0"/>
<accession>A0A847S4W0</accession>
<proteinExistence type="predicted"/>